<feature type="region of interest" description="Disordered" evidence="4">
    <location>
        <begin position="1"/>
        <end position="22"/>
    </location>
</feature>
<dbReference type="PANTHER" id="PTHR33204">
    <property type="entry name" value="TRANSCRIPTIONAL REGULATOR, MARR FAMILY"/>
    <property type="match status" value="1"/>
</dbReference>
<evidence type="ECO:0000256" key="2">
    <source>
        <dbReference type="ARBA" id="ARBA00023125"/>
    </source>
</evidence>
<dbReference type="Gene3D" id="1.10.10.10">
    <property type="entry name" value="Winged helix-like DNA-binding domain superfamily/Winged helix DNA-binding domain"/>
    <property type="match status" value="1"/>
</dbReference>
<keyword evidence="1" id="KW-0805">Transcription regulation</keyword>
<comment type="caution">
    <text evidence="6">The sequence shown here is derived from an EMBL/GenBank/DDBJ whole genome shotgun (WGS) entry which is preliminary data.</text>
</comment>
<reference evidence="7" key="1">
    <citation type="journal article" date="2019" name="Int. J. Syst. Evol. Microbiol.">
        <title>The Global Catalogue of Microorganisms (GCM) 10K type strain sequencing project: providing services to taxonomists for standard genome sequencing and annotation.</title>
        <authorList>
            <consortium name="The Broad Institute Genomics Platform"/>
            <consortium name="The Broad Institute Genome Sequencing Center for Infectious Disease"/>
            <person name="Wu L."/>
            <person name="Ma J."/>
        </authorList>
    </citation>
    <scope>NUCLEOTIDE SEQUENCE [LARGE SCALE GENOMIC DNA]</scope>
    <source>
        <strain evidence="7">JCM 18409</strain>
    </source>
</reference>
<organism evidence="6 7">
    <name type="scientific">Streptomyces siamensis</name>
    <dbReference type="NCBI Taxonomy" id="1274986"/>
    <lineage>
        <taxon>Bacteria</taxon>
        <taxon>Bacillati</taxon>
        <taxon>Actinomycetota</taxon>
        <taxon>Actinomycetes</taxon>
        <taxon>Kitasatosporales</taxon>
        <taxon>Streptomycetaceae</taxon>
        <taxon>Streptomyces</taxon>
    </lineage>
</organism>
<evidence type="ECO:0000256" key="1">
    <source>
        <dbReference type="ARBA" id="ARBA00023015"/>
    </source>
</evidence>
<dbReference type="Proteomes" id="UP001501759">
    <property type="component" value="Unassembled WGS sequence"/>
</dbReference>
<evidence type="ECO:0000256" key="4">
    <source>
        <dbReference type="SAM" id="MobiDB-lite"/>
    </source>
</evidence>
<evidence type="ECO:0000256" key="3">
    <source>
        <dbReference type="ARBA" id="ARBA00023163"/>
    </source>
</evidence>
<protein>
    <submittedName>
        <fullName evidence="6">Helix-turn-helix domain-containing protein</fullName>
    </submittedName>
</protein>
<dbReference type="PROSITE" id="PS51118">
    <property type="entry name" value="HTH_HXLR"/>
    <property type="match status" value="1"/>
</dbReference>
<dbReference type="PANTHER" id="PTHR33204:SF39">
    <property type="entry name" value="TRANSCRIPTIONAL REGULATORY PROTEIN"/>
    <property type="match status" value="1"/>
</dbReference>
<dbReference type="InterPro" id="IPR002577">
    <property type="entry name" value="HTH_HxlR"/>
</dbReference>
<dbReference type="Pfam" id="PF01638">
    <property type="entry name" value="HxlR"/>
    <property type="match status" value="1"/>
</dbReference>
<dbReference type="InterPro" id="IPR036388">
    <property type="entry name" value="WH-like_DNA-bd_sf"/>
</dbReference>
<keyword evidence="7" id="KW-1185">Reference proteome</keyword>
<dbReference type="EMBL" id="BAABKB010000016">
    <property type="protein sequence ID" value="GAA5017700.1"/>
    <property type="molecule type" value="Genomic_DNA"/>
</dbReference>
<evidence type="ECO:0000313" key="6">
    <source>
        <dbReference type="EMBL" id="GAA5017700.1"/>
    </source>
</evidence>
<sequence>MAVTAAGESRVPGAGTPDCREDSRPLIRSVLERIGDKWSVSVVCQLGESTYRFNELRRLVNPITQRMLSVTLRALERDGLVSRTVHPTMPPRVDYALTGRGLSLLDVLRDLAGWADAHAEEIGSSRAEFDAQAQ</sequence>
<evidence type="ECO:0000259" key="5">
    <source>
        <dbReference type="PROSITE" id="PS51118"/>
    </source>
</evidence>
<accession>A0ABP9J3K5</accession>
<keyword evidence="2" id="KW-0238">DNA-binding</keyword>
<name>A0ABP9J3K5_9ACTN</name>
<keyword evidence="3" id="KW-0804">Transcription</keyword>
<dbReference type="InterPro" id="IPR036390">
    <property type="entry name" value="WH_DNA-bd_sf"/>
</dbReference>
<evidence type="ECO:0000313" key="7">
    <source>
        <dbReference type="Proteomes" id="UP001501759"/>
    </source>
</evidence>
<feature type="domain" description="HTH hxlR-type" evidence="5">
    <location>
        <begin position="19"/>
        <end position="123"/>
    </location>
</feature>
<gene>
    <name evidence="6" type="ORF">GCM10023335_44520</name>
</gene>
<dbReference type="SUPFAM" id="SSF46785">
    <property type="entry name" value="Winged helix' DNA-binding domain"/>
    <property type="match status" value="1"/>
</dbReference>
<proteinExistence type="predicted"/>